<keyword evidence="4 7" id="KW-1133">Transmembrane helix</keyword>
<keyword evidence="3 7" id="KW-0812">Transmembrane</keyword>
<feature type="transmembrane region" description="Helical" evidence="7">
    <location>
        <begin position="6"/>
        <end position="26"/>
    </location>
</feature>
<dbReference type="AlphaFoldDB" id="A0A645HRW2"/>
<name>A0A645HRW2_9ZZZZ</name>
<comment type="similarity">
    <text evidence="6">Belongs to the ABC-4 integral membrane protein family.</text>
</comment>
<dbReference type="EC" id="3.6.3.-" evidence="9"/>
<organism evidence="9">
    <name type="scientific">bioreactor metagenome</name>
    <dbReference type="NCBI Taxonomy" id="1076179"/>
    <lineage>
        <taxon>unclassified sequences</taxon>
        <taxon>metagenomes</taxon>
        <taxon>ecological metagenomes</taxon>
    </lineage>
</organism>
<evidence type="ECO:0000259" key="8">
    <source>
        <dbReference type="Pfam" id="PF02687"/>
    </source>
</evidence>
<comment type="subcellular location">
    <subcellularLocation>
        <location evidence="1">Cell membrane</location>
        <topology evidence="1">Multi-pass membrane protein</topology>
    </subcellularLocation>
</comment>
<feature type="transmembrane region" description="Helical" evidence="7">
    <location>
        <begin position="90"/>
        <end position="108"/>
    </location>
</feature>
<evidence type="ECO:0000256" key="1">
    <source>
        <dbReference type="ARBA" id="ARBA00004651"/>
    </source>
</evidence>
<dbReference type="GO" id="GO:0022857">
    <property type="term" value="F:transmembrane transporter activity"/>
    <property type="evidence" value="ECO:0007669"/>
    <property type="project" value="TreeGrafter"/>
</dbReference>
<dbReference type="GO" id="GO:0005524">
    <property type="term" value="F:ATP binding"/>
    <property type="evidence" value="ECO:0007669"/>
    <property type="project" value="UniProtKB-KW"/>
</dbReference>
<comment type="caution">
    <text evidence="9">The sequence shown here is derived from an EMBL/GenBank/DDBJ whole genome shotgun (WGS) entry which is preliminary data.</text>
</comment>
<keyword evidence="9" id="KW-0067">ATP-binding</keyword>
<dbReference type="InterPro" id="IPR003838">
    <property type="entry name" value="ABC3_permease_C"/>
</dbReference>
<reference evidence="9" key="1">
    <citation type="submission" date="2019-08" db="EMBL/GenBank/DDBJ databases">
        <authorList>
            <person name="Kucharzyk K."/>
            <person name="Murdoch R.W."/>
            <person name="Higgins S."/>
            <person name="Loffler F."/>
        </authorList>
    </citation>
    <scope>NUCLEOTIDE SEQUENCE</scope>
</reference>
<evidence type="ECO:0000256" key="3">
    <source>
        <dbReference type="ARBA" id="ARBA00022692"/>
    </source>
</evidence>
<keyword evidence="5 7" id="KW-0472">Membrane</keyword>
<feature type="domain" description="ABC3 transporter permease C-terminal" evidence="8">
    <location>
        <begin position="5"/>
        <end position="118"/>
    </location>
</feature>
<dbReference type="EMBL" id="VSSQ01098311">
    <property type="protein sequence ID" value="MPN41336.1"/>
    <property type="molecule type" value="Genomic_DNA"/>
</dbReference>
<protein>
    <submittedName>
        <fullName evidence="9">Macrolide export ATP-binding/permease protein MacB</fullName>
        <ecNumber evidence="9">3.6.3.-</ecNumber>
    </submittedName>
</protein>
<dbReference type="Pfam" id="PF02687">
    <property type="entry name" value="FtsX"/>
    <property type="match status" value="1"/>
</dbReference>
<evidence type="ECO:0000256" key="4">
    <source>
        <dbReference type="ARBA" id="ARBA00022989"/>
    </source>
</evidence>
<dbReference type="GO" id="GO:0016787">
    <property type="term" value="F:hydrolase activity"/>
    <property type="evidence" value="ECO:0007669"/>
    <property type="project" value="UniProtKB-KW"/>
</dbReference>
<evidence type="ECO:0000256" key="6">
    <source>
        <dbReference type="ARBA" id="ARBA00038076"/>
    </source>
</evidence>
<keyword evidence="9" id="KW-0547">Nucleotide-binding</keyword>
<evidence type="ECO:0000256" key="2">
    <source>
        <dbReference type="ARBA" id="ARBA00022475"/>
    </source>
</evidence>
<evidence type="ECO:0000256" key="5">
    <source>
        <dbReference type="ARBA" id="ARBA00023136"/>
    </source>
</evidence>
<dbReference type="GO" id="GO:0005886">
    <property type="term" value="C:plasma membrane"/>
    <property type="evidence" value="ECO:0007669"/>
    <property type="project" value="UniProtKB-SubCell"/>
</dbReference>
<feature type="transmembrane region" description="Helical" evidence="7">
    <location>
        <begin position="46"/>
        <end position="70"/>
    </location>
</feature>
<keyword evidence="2" id="KW-1003">Cell membrane</keyword>
<accession>A0A645HRW2</accession>
<evidence type="ECO:0000313" key="9">
    <source>
        <dbReference type="EMBL" id="MPN41336.1"/>
    </source>
</evidence>
<sequence>MGVAVISSISLLAAGIGIMNIMLVSVTERTREIGIRRAVGAKKRNIMTQFIMEAIVICQVGGVLGVIFGILGGNATAYFLKLKPVIPVDWSILGLVICSIVGIVFGTYPAHKAANLDPIDSLRYE</sequence>
<dbReference type="PANTHER" id="PTHR30572">
    <property type="entry name" value="MEMBRANE COMPONENT OF TRANSPORTER-RELATED"/>
    <property type="match status" value="1"/>
</dbReference>
<keyword evidence="9" id="KW-0378">Hydrolase</keyword>
<gene>
    <name evidence="9" type="primary">macB_109</name>
    <name evidence="9" type="ORF">SDC9_188879</name>
</gene>
<dbReference type="InterPro" id="IPR050250">
    <property type="entry name" value="Macrolide_Exporter_MacB"/>
</dbReference>
<proteinExistence type="inferred from homology"/>
<evidence type="ECO:0000256" key="7">
    <source>
        <dbReference type="SAM" id="Phobius"/>
    </source>
</evidence>
<dbReference type="PANTHER" id="PTHR30572:SF4">
    <property type="entry name" value="ABC TRANSPORTER PERMEASE YTRF"/>
    <property type="match status" value="1"/>
</dbReference>